<evidence type="ECO:0000256" key="2">
    <source>
        <dbReference type="ARBA" id="ARBA00001947"/>
    </source>
</evidence>
<keyword evidence="11" id="KW-0238">DNA-binding</keyword>
<dbReference type="SMART" id="SM00490">
    <property type="entry name" value="HELICc"/>
    <property type="match status" value="1"/>
</dbReference>
<keyword evidence="10" id="KW-0067">ATP-binding</keyword>
<reference evidence="22" key="2">
    <citation type="journal article" date="2021" name="PeerJ">
        <title>Extensive microbial diversity within the chicken gut microbiome revealed by metagenomics and culture.</title>
        <authorList>
            <person name="Gilroy R."/>
            <person name="Ravi A."/>
            <person name="Getino M."/>
            <person name="Pursley I."/>
            <person name="Horton D.L."/>
            <person name="Alikhan N.F."/>
            <person name="Baker D."/>
            <person name="Gharbi K."/>
            <person name="Hall N."/>
            <person name="Watson M."/>
            <person name="Adriaenssens E.M."/>
            <person name="Foster-Nyarko E."/>
            <person name="Jarju S."/>
            <person name="Secka A."/>
            <person name="Antonio M."/>
            <person name="Oren A."/>
            <person name="Chaudhuri R.R."/>
            <person name="La Ragione R."/>
            <person name="Hildebrand F."/>
            <person name="Pallen M.J."/>
        </authorList>
    </citation>
    <scope>NUCLEOTIDE SEQUENCE</scope>
    <source>
        <strain evidence="22">USAMLcec3-3695</strain>
    </source>
</reference>
<comment type="cofactor">
    <cofactor evidence="1">
        <name>Mg(2+)</name>
        <dbReference type="ChEBI" id="CHEBI:18420"/>
    </cofactor>
</comment>
<name>A0A9D1MCE3_9FIRM</name>
<evidence type="ECO:0000256" key="13">
    <source>
        <dbReference type="ARBA" id="ARBA00023204"/>
    </source>
</evidence>
<evidence type="ECO:0000256" key="6">
    <source>
        <dbReference type="ARBA" id="ARBA00022763"/>
    </source>
</evidence>
<dbReference type="GO" id="GO:0003677">
    <property type="term" value="F:DNA binding"/>
    <property type="evidence" value="ECO:0007669"/>
    <property type="project" value="UniProtKB-KW"/>
</dbReference>
<dbReference type="PROSITE" id="PS50967">
    <property type="entry name" value="HRDC"/>
    <property type="match status" value="1"/>
</dbReference>
<dbReference type="InterPro" id="IPR032284">
    <property type="entry name" value="RecQ_Zn-bd"/>
</dbReference>
<evidence type="ECO:0000259" key="21">
    <source>
        <dbReference type="PROSITE" id="PS51194"/>
    </source>
</evidence>
<comment type="catalytic activity">
    <reaction evidence="15">
        <text>Couples ATP hydrolysis with the unwinding of duplex DNA by translocating in the 3'-5' direction.</text>
        <dbReference type="EC" id="5.6.2.4"/>
    </reaction>
</comment>
<keyword evidence="9" id="KW-0862">Zinc</keyword>
<dbReference type="SMART" id="SM00341">
    <property type="entry name" value="HRDC"/>
    <property type="match status" value="1"/>
</dbReference>
<protein>
    <recommendedName>
        <fullName evidence="17">ATP-dependent DNA helicase RecQ</fullName>
        <ecNumber evidence="16">5.6.2.4</ecNumber>
    </recommendedName>
    <alternativeName>
        <fullName evidence="18">DNA 3'-5' helicase RecQ</fullName>
    </alternativeName>
</protein>
<evidence type="ECO:0000256" key="14">
    <source>
        <dbReference type="ARBA" id="ARBA00023235"/>
    </source>
</evidence>
<feature type="domain" description="Helicase ATP-binding" evidence="20">
    <location>
        <begin position="31"/>
        <end position="200"/>
    </location>
</feature>
<evidence type="ECO:0000256" key="7">
    <source>
        <dbReference type="ARBA" id="ARBA00022801"/>
    </source>
</evidence>
<evidence type="ECO:0000313" key="23">
    <source>
        <dbReference type="Proteomes" id="UP000824109"/>
    </source>
</evidence>
<comment type="cofactor">
    <cofactor evidence="2">
        <name>Zn(2+)</name>
        <dbReference type="ChEBI" id="CHEBI:29105"/>
    </cofactor>
</comment>
<dbReference type="FunFam" id="3.40.50.300:FF:000296">
    <property type="entry name" value="ATP-dependent DNA helicase RecQ"/>
    <property type="match status" value="1"/>
</dbReference>
<reference evidence="22" key="1">
    <citation type="submission" date="2020-10" db="EMBL/GenBank/DDBJ databases">
        <authorList>
            <person name="Gilroy R."/>
        </authorList>
    </citation>
    <scope>NUCLEOTIDE SEQUENCE</scope>
    <source>
        <strain evidence="22">USAMLcec3-3695</strain>
    </source>
</reference>
<evidence type="ECO:0000256" key="16">
    <source>
        <dbReference type="ARBA" id="ARBA00034808"/>
    </source>
</evidence>
<evidence type="ECO:0000256" key="11">
    <source>
        <dbReference type="ARBA" id="ARBA00023125"/>
    </source>
</evidence>
<evidence type="ECO:0000256" key="10">
    <source>
        <dbReference type="ARBA" id="ARBA00022840"/>
    </source>
</evidence>
<dbReference type="PANTHER" id="PTHR13710:SF105">
    <property type="entry name" value="ATP-DEPENDENT DNA HELICASE Q1"/>
    <property type="match status" value="1"/>
</dbReference>
<evidence type="ECO:0000256" key="9">
    <source>
        <dbReference type="ARBA" id="ARBA00022833"/>
    </source>
</evidence>
<keyword evidence="8 22" id="KW-0347">Helicase</keyword>
<dbReference type="CDD" id="cd18794">
    <property type="entry name" value="SF2_C_RecQ"/>
    <property type="match status" value="1"/>
</dbReference>
<dbReference type="GO" id="GO:0046872">
    <property type="term" value="F:metal ion binding"/>
    <property type="evidence" value="ECO:0007669"/>
    <property type="project" value="UniProtKB-KW"/>
</dbReference>
<dbReference type="NCBIfam" id="TIGR00614">
    <property type="entry name" value="recQ_fam"/>
    <property type="match status" value="1"/>
</dbReference>
<evidence type="ECO:0000256" key="4">
    <source>
        <dbReference type="ARBA" id="ARBA00022723"/>
    </source>
</evidence>
<dbReference type="EMBL" id="DVNB01000079">
    <property type="protein sequence ID" value="HIU57639.1"/>
    <property type="molecule type" value="Genomic_DNA"/>
</dbReference>
<dbReference type="PANTHER" id="PTHR13710">
    <property type="entry name" value="DNA HELICASE RECQ FAMILY MEMBER"/>
    <property type="match status" value="1"/>
</dbReference>
<dbReference type="InterPro" id="IPR011545">
    <property type="entry name" value="DEAD/DEAH_box_helicase_dom"/>
</dbReference>
<gene>
    <name evidence="22" type="ORF">IAA61_07490</name>
</gene>
<dbReference type="FunFam" id="1.10.150.80:FF:000002">
    <property type="entry name" value="ATP-dependent DNA helicase RecQ"/>
    <property type="match status" value="1"/>
</dbReference>
<dbReference type="Pfam" id="PF16124">
    <property type="entry name" value="RecQ_Zn_bind"/>
    <property type="match status" value="1"/>
</dbReference>
<keyword evidence="12" id="KW-0233">DNA recombination</keyword>
<dbReference type="InterPro" id="IPR027417">
    <property type="entry name" value="P-loop_NTPase"/>
</dbReference>
<dbReference type="GO" id="GO:0009378">
    <property type="term" value="F:four-way junction helicase activity"/>
    <property type="evidence" value="ECO:0007669"/>
    <property type="project" value="TreeGrafter"/>
</dbReference>
<keyword evidence="14" id="KW-0413">Isomerase</keyword>
<dbReference type="PROSITE" id="PS51194">
    <property type="entry name" value="HELICASE_CTER"/>
    <property type="match status" value="1"/>
</dbReference>
<feature type="domain" description="Helicase C-terminal" evidence="21">
    <location>
        <begin position="224"/>
        <end position="382"/>
    </location>
</feature>
<evidence type="ECO:0000313" key="22">
    <source>
        <dbReference type="EMBL" id="HIU57639.1"/>
    </source>
</evidence>
<feature type="domain" description="HRDC" evidence="19">
    <location>
        <begin position="443"/>
        <end position="523"/>
    </location>
</feature>
<dbReference type="Pfam" id="PF00270">
    <property type="entry name" value="DEAD"/>
    <property type="match status" value="1"/>
</dbReference>
<evidence type="ECO:0000256" key="15">
    <source>
        <dbReference type="ARBA" id="ARBA00034617"/>
    </source>
</evidence>
<dbReference type="InterPro" id="IPR014001">
    <property type="entry name" value="Helicase_ATP-bd"/>
</dbReference>
<dbReference type="GO" id="GO:0005737">
    <property type="term" value="C:cytoplasm"/>
    <property type="evidence" value="ECO:0007669"/>
    <property type="project" value="TreeGrafter"/>
</dbReference>
<dbReference type="InterPro" id="IPR044876">
    <property type="entry name" value="HRDC_dom_sf"/>
</dbReference>
<dbReference type="Pfam" id="PF00271">
    <property type="entry name" value="Helicase_C"/>
    <property type="match status" value="1"/>
</dbReference>
<dbReference type="GO" id="GO:0043590">
    <property type="term" value="C:bacterial nucleoid"/>
    <property type="evidence" value="ECO:0007669"/>
    <property type="project" value="TreeGrafter"/>
</dbReference>
<evidence type="ECO:0000256" key="17">
    <source>
        <dbReference type="ARBA" id="ARBA00044535"/>
    </source>
</evidence>
<dbReference type="SMART" id="SM00487">
    <property type="entry name" value="DEXDc"/>
    <property type="match status" value="1"/>
</dbReference>
<dbReference type="InterPro" id="IPR002121">
    <property type="entry name" value="HRDC_dom"/>
</dbReference>
<dbReference type="CDD" id="cd17920">
    <property type="entry name" value="DEXHc_RecQ"/>
    <property type="match status" value="1"/>
</dbReference>
<dbReference type="InterPro" id="IPR001650">
    <property type="entry name" value="Helicase_C-like"/>
</dbReference>
<evidence type="ECO:0000256" key="8">
    <source>
        <dbReference type="ARBA" id="ARBA00022806"/>
    </source>
</evidence>
<dbReference type="InterPro" id="IPR004589">
    <property type="entry name" value="DNA_helicase_ATP-dep_RecQ"/>
</dbReference>
<evidence type="ECO:0000259" key="19">
    <source>
        <dbReference type="PROSITE" id="PS50967"/>
    </source>
</evidence>
<dbReference type="SUPFAM" id="SSF52540">
    <property type="entry name" value="P-loop containing nucleoside triphosphate hydrolases"/>
    <property type="match status" value="1"/>
</dbReference>
<comment type="caution">
    <text evidence="22">The sequence shown here is derived from an EMBL/GenBank/DDBJ whole genome shotgun (WGS) entry which is preliminary data.</text>
</comment>
<evidence type="ECO:0000256" key="12">
    <source>
        <dbReference type="ARBA" id="ARBA00023172"/>
    </source>
</evidence>
<dbReference type="GO" id="GO:0005524">
    <property type="term" value="F:ATP binding"/>
    <property type="evidence" value="ECO:0007669"/>
    <property type="project" value="UniProtKB-KW"/>
</dbReference>
<keyword evidence="7 22" id="KW-0378">Hydrolase</keyword>
<dbReference type="GO" id="GO:0016787">
    <property type="term" value="F:hydrolase activity"/>
    <property type="evidence" value="ECO:0007669"/>
    <property type="project" value="UniProtKB-KW"/>
</dbReference>
<dbReference type="Gene3D" id="1.10.150.80">
    <property type="entry name" value="HRDC domain"/>
    <property type="match status" value="1"/>
</dbReference>
<evidence type="ECO:0000256" key="1">
    <source>
        <dbReference type="ARBA" id="ARBA00001946"/>
    </source>
</evidence>
<dbReference type="SUPFAM" id="SSF47819">
    <property type="entry name" value="HRDC-like"/>
    <property type="match status" value="1"/>
</dbReference>
<dbReference type="AlphaFoldDB" id="A0A9D1MCE3"/>
<evidence type="ECO:0000256" key="18">
    <source>
        <dbReference type="ARBA" id="ARBA00044550"/>
    </source>
</evidence>
<accession>A0A9D1MCE3</accession>
<dbReference type="Proteomes" id="UP000824109">
    <property type="component" value="Unassembled WGS sequence"/>
</dbReference>
<organism evidence="22 23">
    <name type="scientific">Candidatus Ornithomonoglobus merdipullorum</name>
    <dbReference type="NCBI Taxonomy" id="2840895"/>
    <lineage>
        <taxon>Bacteria</taxon>
        <taxon>Bacillati</taxon>
        <taxon>Bacillota</taxon>
        <taxon>Clostridia</taxon>
        <taxon>Candidatus Ornithomonoglobus</taxon>
    </lineage>
</organism>
<dbReference type="GO" id="GO:0030894">
    <property type="term" value="C:replisome"/>
    <property type="evidence" value="ECO:0007669"/>
    <property type="project" value="TreeGrafter"/>
</dbReference>
<evidence type="ECO:0000256" key="5">
    <source>
        <dbReference type="ARBA" id="ARBA00022741"/>
    </source>
</evidence>
<comment type="similarity">
    <text evidence="3">Belongs to the helicase family. RecQ subfamily.</text>
</comment>
<dbReference type="EC" id="5.6.2.4" evidence="16"/>
<dbReference type="GO" id="GO:0006281">
    <property type="term" value="P:DNA repair"/>
    <property type="evidence" value="ECO:0007669"/>
    <property type="project" value="UniProtKB-KW"/>
</dbReference>
<sequence length="568" mass="64007">MESFSNKEQARALLKRYFGHENFREGQEKIIENLCGGSDVLGIMPTGGGKSICYQIPALMADGITLVVSPLISLMKDQVSALVQSGIRGAFYNSSLTEGQCRKALANIAAGMYKIIYVAPERLENETFVSICKRLDISYIAVDEAHCVSQWGQDFRPSYLKIPEFIKKLPKRPVIGAFTATATGEVRADIVKILGLNDPFTLSTGFDRPNLYFEVRRPNTKSGKFDELTDILLSHKGKSGIIYCSTRKAVDELYDTLSLMGLDVTRYHAGLSSEERQRNQDDFIYDRKPVVIATNAFGMGIDKSNVSFVVHYNMPKNIENYYQEAGRAGRDGSNADCILLYSPKDIFTIRFFIDHGERNDELSEEMRERIRSKDIYRMNRMIGYCTENGCLRNYILNYFGEKRYKPCGNCSECIGVTEKTLDHLPLRKKKPDPSERRQKQAYGDVSAELFELLRKMRMRIAKTQGVPPYVVFGDNTLRDICRQMPRSKSELLRVAGIGETKANRYGKAVLAEIERFLAEKGTADAPAGMASKEDAVIADHERGMRIAAIALKHGLSVGETEYIIKHRK</sequence>
<evidence type="ECO:0000259" key="20">
    <source>
        <dbReference type="PROSITE" id="PS51192"/>
    </source>
</evidence>
<dbReference type="InterPro" id="IPR010997">
    <property type="entry name" value="HRDC-like_sf"/>
</dbReference>
<proteinExistence type="inferred from homology"/>
<evidence type="ECO:0000256" key="3">
    <source>
        <dbReference type="ARBA" id="ARBA00005446"/>
    </source>
</evidence>
<keyword evidence="4" id="KW-0479">Metal-binding</keyword>
<dbReference type="Pfam" id="PF00570">
    <property type="entry name" value="HRDC"/>
    <property type="match status" value="1"/>
</dbReference>
<keyword evidence="13" id="KW-0234">DNA repair</keyword>
<dbReference type="GO" id="GO:0006310">
    <property type="term" value="P:DNA recombination"/>
    <property type="evidence" value="ECO:0007669"/>
    <property type="project" value="UniProtKB-KW"/>
</dbReference>
<keyword evidence="5" id="KW-0547">Nucleotide-binding</keyword>
<dbReference type="Gene3D" id="3.40.50.300">
    <property type="entry name" value="P-loop containing nucleotide triphosphate hydrolases"/>
    <property type="match status" value="2"/>
</dbReference>
<keyword evidence="6" id="KW-0227">DNA damage</keyword>
<dbReference type="GO" id="GO:0043138">
    <property type="term" value="F:3'-5' DNA helicase activity"/>
    <property type="evidence" value="ECO:0007669"/>
    <property type="project" value="UniProtKB-EC"/>
</dbReference>
<dbReference type="PROSITE" id="PS51192">
    <property type="entry name" value="HELICASE_ATP_BIND_1"/>
    <property type="match status" value="1"/>
</dbReference>